<dbReference type="EnsemblMetazoa" id="GAUT051457-RA">
    <property type="protein sequence ID" value="GAUT051457-PA"/>
    <property type="gene ID" value="GAUT051457"/>
</dbReference>
<proteinExistence type="predicted"/>
<name>A0A1A9VY67_GLOAU</name>
<keyword evidence="1" id="KW-0812">Transmembrane</keyword>
<organism evidence="2 3">
    <name type="scientific">Glossina austeni</name>
    <name type="common">Savannah tsetse fly</name>
    <dbReference type="NCBI Taxonomy" id="7395"/>
    <lineage>
        <taxon>Eukaryota</taxon>
        <taxon>Metazoa</taxon>
        <taxon>Ecdysozoa</taxon>
        <taxon>Arthropoda</taxon>
        <taxon>Hexapoda</taxon>
        <taxon>Insecta</taxon>
        <taxon>Pterygota</taxon>
        <taxon>Neoptera</taxon>
        <taxon>Endopterygota</taxon>
        <taxon>Diptera</taxon>
        <taxon>Brachycera</taxon>
        <taxon>Muscomorpha</taxon>
        <taxon>Hippoboscoidea</taxon>
        <taxon>Glossinidae</taxon>
        <taxon>Glossina</taxon>
    </lineage>
</organism>
<reference evidence="2" key="1">
    <citation type="submission" date="2020-05" db="UniProtKB">
        <authorList>
            <consortium name="EnsemblMetazoa"/>
        </authorList>
    </citation>
    <scope>IDENTIFICATION</scope>
    <source>
        <strain evidence="2">TTRI</strain>
    </source>
</reference>
<accession>A0A1A9VY67</accession>
<evidence type="ECO:0000256" key="1">
    <source>
        <dbReference type="SAM" id="Phobius"/>
    </source>
</evidence>
<dbReference type="VEuPathDB" id="VectorBase:GAUT051457"/>
<keyword evidence="1" id="KW-0472">Membrane</keyword>
<feature type="transmembrane region" description="Helical" evidence="1">
    <location>
        <begin position="52"/>
        <end position="72"/>
    </location>
</feature>
<keyword evidence="1" id="KW-1133">Transmembrane helix</keyword>
<dbReference type="AlphaFoldDB" id="A0A1A9VY67"/>
<dbReference type="Proteomes" id="UP000078200">
    <property type="component" value="Unassembled WGS sequence"/>
</dbReference>
<feature type="transmembrane region" description="Helical" evidence="1">
    <location>
        <begin position="92"/>
        <end position="110"/>
    </location>
</feature>
<evidence type="ECO:0000313" key="2">
    <source>
        <dbReference type="EnsemblMetazoa" id="GAUT051457-PA"/>
    </source>
</evidence>
<evidence type="ECO:0000313" key="3">
    <source>
        <dbReference type="Proteomes" id="UP000078200"/>
    </source>
</evidence>
<keyword evidence="3" id="KW-1185">Reference proteome</keyword>
<sequence>MMLILRICKWMIGCEKFYIGGTKIGSWDLEGGMGRSIYKISRGPFIAADAGYLRGVIVTVVAVPFSIAAAVAPDVFEIRFSRFCDILLLDGQVMGMKFVMSFAVLINYCLNMS</sequence>
<protein>
    <submittedName>
        <fullName evidence="2">Uncharacterized protein</fullName>
    </submittedName>
</protein>